<protein>
    <submittedName>
        <fullName evidence="1">Uncharacterized protein</fullName>
    </submittedName>
</protein>
<sequence>MPRIRRRAMGLVGWRAGNRTEDLGIEAHAINHDAVLLLRVLLYTAVTSSIPCGPTNVAPDFQFFDLDARNVSVRWEDTCITALMHGSKRRLTPDWGKKGANKIKKEEKENILEKIGGGRLVVLEHREEISPNDQVSFLTCAYFLQVLDYLHCCIVLGNLVRNSECNRSSTLASDSRILHGYSSS</sequence>
<keyword evidence="2" id="KW-1185">Reference proteome</keyword>
<dbReference type="EMBL" id="JAYMYQ010000001">
    <property type="protein sequence ID" value="KAK7362364.1"/>
    <property type="molecule type" value="Genomic_DNA"/>
</dbReference>
<proteinExistence type="predicted"/>
<name>A0AAN9N281_CANGL</name>
<reference evidence="1 2" key="1">
    <citation type="submission" date="2024-01" db="EMBL/GenBank/DDBJ databases">
        <title>The genomes of 5 underutilized Papilionoideae crops provide insights into root nodulation and disease resistanc.</title>
        <authorList>
            <person name="Jiang F."/>
        </authorList>
    </citation>
    <scope>NUCLEOTIDE SEQUENCE [LARGE SCALE GENOMIC DNA]</scope>
    <source>
        <strain evidence="1">LVBAO_FW01</strain>
        <tissue evidence="1">Leaves</tissue>
    </source>
</reference>
<comment type="caution">
    <text evidence="1">The sequence shown here is derived from an EMBL/GenBank/DDBJ whole genome shotgun (WGS) entry which is preliminary data.</text>
</comment>
<dbReference type="Proteomes" id="UP001367508">
    <property type="component" value="Unassembled WGS sequence"/>
</dbReference>
<evidence type="ECO:0000313" key="2">
    <source>
        <dbReference type="Proteomes" id="UP001367508"/>
    </source>
</evidence>
<accession>A0AAN9N281</accession>
<gene>
    <name evidence="1" type="ORF">VNO77_04475</name>
</gene>
<evidence type="ECO:0000313" key="1">
    <source>
        <dbReference type="EMBL" id="KAK7362364.1"/>
    </source>
</evidence>
<organism evidence="1 2">
    <name type="scientific">Canavalia gladiata</name>
    <name type="common">Sword bean</name>
    <name type="synonym">Dolichos gladiatus</name>
    <dbReference type="NCBI Taxonomy" id="3824"/>
    <lineage>
        <taxon>Eukaryota</taxon>
        <taxon>Viridiplantae</taxon>
        <taxon>Streptophyta</taxon>
        <taxon>Embryophyta</taxon>
        <taxon>Tracheophyta</taxon>
        <taxon>Spermatophyta</taxon>
        <taxon>Magnoliopsida</taxon>
        <taxon>eudicotyledons</taxon>
        <taxon>Gunneridae</taxon>
        <taxon>Pentapetalae</taxon>
        <taxon>rosids</taxon>
        <taxon>fabids</taxon>
        <taxon>Fabales</taxon>
        <taxon>Fabaceae</taxon>
        <taxon>Papilionoideae</taxon>
        <taxon>50 kb inversion clade</taxon>
        <taxon>NPAAA clade</taxon>
        <taxon>indigoferoid/millettioid clade</taxon>
        <taxon>Phaseoleae</taxon>
        <taxon>Canavalia</taxon>
    </lineage>
</organism>
<dbReference type="AlphaFoldDB" id="A0AAN9N281"/>